<keyword evidence="3" id="KW-1185">Reference proteome</keyword>
<evidence type="ECO:0000259" key="1">
    <source>
        <dbReference type="Pfam" id="PF06983"/>
    </source>
</evidence>
<dbReference type="PANTHER" id="PTHR33990">
    <property type="entry name" value="PROTEIN YJDN-RELATED"/>
    <property type="match status" value="1"/>
</dbReference>
<dbReference type="RefSeq" id="WP_202070736.1">
    <property type="nucleotide sequence ID" value="NZ_AP027142.1"/>
</dbReference>
<dbReference type="Gene3D" id="3.10.180.10">
    <property type="entry name" value="2,3-Dihydroxybiphenyl 1,2-Dioxygenase, domain 1"/>
    <property type="match status" value="1"/>
</dbReference>
<dbReference type="SUPFAM" id="SSF54593">
    <property type="entry name" value="Glyoxalase/Bleomycin resistance protein/Dihydroxybiphenyl dioxygenase"/>
    <property type="match status" value="1"/>
</dbReference>
<dbReference type="InterPro" id="IPR009725">
    <property type="entry name" value="3_dmu_93_MTrfase"/>
</dbReference>
<name>A0ABM8E4F5_9HYPH</name>
<dbReference type="Proteomes" id="UP001317629">
    <property type="component" value="Chromosome"/>
</dbReference>
<dbReference type="PIRSF" id="PIRSF021700">
    <property type="entry name" value="3_dmu_93_MTrfase"/>
    <property type="match status" value="1"/>
</dbReference>
<accession>A0ABM8E4F5</accession>
<protein>
    <submittedName>
        <fullName evidence="2">VOC family protein</fullName>
    </submittedName>
</protein>
<proteinExistence type="predicted"/>
<organism evidence="2 3">
    <name type="scientific">Methylocystis iwaonis</name>
    <dbReference type="NCBI Taxonomy" id="2885079"/>
    <lineage>
        <taxon>Bacteria</taxon>
        <taxon>Pseudomonadati</taxon>
        <taxon>Pseudomonadota</taxon>
        <taxon>Alphaproteobacteria</taxon>
        <taxon>Hyphomicrobiales</taxon>
        <taxon>Methylocystaceae</taxon>
        <taxon>Methylocystis</taxon>
    </lineage>
</organism>
<reference evidence="2 3" key="1">
    <citation type="journal article" date="2023" name="Int. J. Syst. Evol. Microbiol.">
        <title>Methylocystis iwaonis sp. nov., a type II methane-oxidizing bacterium from surface soil of a rice paddy field in Japan, and emended description of the genus Methylocystis (ex Whittenbury et al. 1970) Bowman et al. 1993.</title>
        <authorList>
            <person name="Kaise H."/>
            <person name="Sawadogo J.B."/>
            <person name="Alam M.S."/>
            <person name="Ueno C."/>
            <person name="Dianou D."/>
            <person name="Shinjo R."/>
            <person name="Asakawa S."/>
        </authorList>
    </citation>
    <scope>NUCLEOTIDE SEQUENCE [LARGE SCALE GENOMIC DNA]</scope>
    <source>
        <strain evidence="2 3">SS37A-Re</strain>
    </source>
</reference>
<feature type="domain" description="PhnB-like" evidence="1">
    <location>
        <begin position="3"/>
        <end position="116"/>
    </location>
</feature>
<sequence length="158" mass="17385">MAQKVRTCLWFDHEAEEAANFYVSLFPNSRIVDIAHYNEAGPGKPGSVLMVTFQLAGVEYLALNGGPIFKFTEAISISVDCVDQAEVDRLWEKLGEGGSYSRCGWLKDRYGLSWQIAPSRVVELISGPDKAGAKRAMEAMMTMAKLDIAAVEAAYNRS</sequence>
<dbReference type="Pfam" id="PF06983">
    <property type="entry name" value="3-dmu-9_3-mt"/>
    <property type="match status" value="1"/>
</dbReference>
<dbReference type="CDD" id="cd06588">
    <property type="entry name" value="PhnB_like"/>
    <property type="match status" value="1"/>
</dbReference>
<dbReference type="InterPro" id="IPR028973">
    <property type="entry name" value="PhnB-like"/>
</dbReference>
<dbReference type="InterPro" id="IPR029068">
    <property type="entry name" value="Glyas_Bleomycin-R_OHBP_Dase"/>
</dbReference>
<dbReference type="EMBL" id="AP027142">
    <property type="protein sequence ID" value="BDV32874.1"/>
    <property type="molecule type" value="Genomic_DNA"/>
</dbReference>
<gene>
    <name evidence="2" type="ORF">SS37A_04030</name>
</gene>
<dbReference type="PANTHER" id="PTHR33990:SF2">
    <property type="entry name" value="PHNB-LIKE DOMAIN-CONTAINING PROTEIN"/>
    <property type="match status" value="1"/>
</dbReference>
<evidence type="ECO:0000313" key="2">
    <source>
        <dbReference type="EMBL" id="BDV32874.1"/>
    </source>
</evidence>
<evidence type="ECO:0000313" key="3">
    <source>
        <dbReference type="Proteomes" id="UP001317629"/>
    </source>
</evidence>